<dbReference type="EMBL" id="QTSX02005715">
    <property type="protein sequence ID" value="KAJ9058612.1"/>
    <property type="molecule type" value="Genomic_DNA"/>
</dbReference>
<evidence type="ECO:0000313" key="2">
    <source>
        <dbReference type="Proteomes" id="UP001165960"/>
    </source>
</evidence>
<gene>
    <name evidence="1" type="ORF">DSO57_1010636</name>
</gene>
<reference evidence="1" key="1">
    <citation type="submission" date="2022-04" db="EMBL/GenBank/DDBJ databases">
        <title>Genome of the entomopathogenic fungus Entomophthora muscae.</title>
        <authorList>
            <person name="Elya C."/>
            <person name="Lovett B.R."/>
            <person name="Lee E."/>
            <person name="Macias A.M."/>
            <person name="Hajek A.E."/>
            <person name="De Bivort B.L."/>
            <person name="Kasson M.T."/>
            <person name="De Fine Licht H.H."/>
            <person name="Stajich J.E."/>
        </authorList>
    </citation>
    <scope>NUCLEOTIDE SEQUENCE</scope>
    <source>
        <strain evidence="1">Berkeley</strain>
    </source>
</reference>
<comment type="caution">
    <text evidence="1">The sequence shown here is derived from an EMBL/GenBank/DDBJ whole genome shotgun (WGS) entry which is preliminary data.</text>
</comment>
<protein>
    <submittedName>
        <fullName evidence="1">Uncharacterized protein</fullName>
    </submittedName>
</protein>
<keyword evidence="2" id="KW-1185">Reference proteome</keyword>
<dbReference type="Proteomes" id="UP001165960">
    <property type="component" value="Unassembled WGS sequence"/>
</dbReference>
<name>A0ACC2S895_9FUNG</name>
<sequence>MRSLKKDGLARHSKKGYPKLVMASLLRPTSKLQKAELVECTGAGRGIQFDPWVSQVGIPMENMVSNLPIADTSLAVTMKHDLNLRLSLFVHQSVVANISFDSSTIFTATSIDIHIAALCHFNKTPEWTPLNLYTFHPKR</sequence>
<accession>A0ACC2S895</accession>
<organism evidence="1 2">
    <name type="scientific">Entomophthora muscae</name>
    <dbReference type="NCBI Taxonomy" id="34485"/>
    <lineage>
        <taxon>Eukaryota</taxon>
        <taxon>Fungi</taxon>
        <taxon>Fungi incertae sedis</taxon>
        <taxon>Zoopagomycota</taxon>
        <taxon>Entomophthoromycotina</taxon>
        <taxon>Entomophthoromycetes</taxon>
        <taxon>Entomophthorales</taxon>
        <taxon>Entomophthoraceae</taxon>
        <taxon>Entomophthora</taxon>
    </lineage>
</organism>
<proteinExistence type="predicted"/>
<evidence type="ECO:0000313" key="1">
    <source>
        <dbReference type="EMBL" id="KAJ9058612.1"/>
    </source>
</evidence>